<evidence type="ECO:0000313" key="4">
    <source>
        <dbReference type="EMBL" id="ACV57598.1"/>
    </source>
</evidence>
<evidence type="ECO:0000256" key="1">
    <source>
        <dbReference type="ARBA" id="ARBA00023015"/>
    </source>
</evidence>
<dbReference type="KEGG" id="aac:Aaci_0549"/>
<dbReference type="PRINTS" id="PR00038">
    <property type="entry name" value="HTHLUXR"/>
</dbReference>
<feature type="domain" description="HTH luxR-type" evidence="3">
    <location>
        <begin position="187"/>
        <end position="242"/>
    </location>
</feature>
<keyword evidence="5" id="KW-1185">Reference proteome</keyword>
<dbReference type="GO" id="GO:0003677">
    <property type="term" value="F:DNA binding"/>
    <property type="evidence" value="ECO:0007669"/>
    <property type="project" value="InterPro"/>
</dbReference>
<keyword evidence="2" id="KW-0804">Transcription</keyword>
<dbReference type="AlphaFoldDB" id="C8WSU2"/>
<dbReference type="Proteomes" id="UP000001917">
    <property type="component" value="Chromosome"/>
</dbReference>
<dbReference type="GO" id="GO:0016987">
    <property type="term" value="F:sigma factor activity"/>
    <property type="evidence" value="ECO:0007669"/>
    <property type="project" value="InterPro"/>
</dbReference>
<organism evidence="4 5">
    <name type="scientific">Alicyclobacillus acidocaldarius subsp. acidocaldarius (strain ATCC 27009 / DSM 446 / BCRC 14685 / JCM 5260 / KCTC 1825 / NBRC 15652 / NCIMB 11725 / NRRL B-14509 / 104-IA)</name>
    <name type="common">Bacillus acidocaldarius</name>
    <dbReference type="NCBI Taxonomy" id="521098"/>
    <lineage>
        <taxon>Bacteria</taxon>
        <taxon>Bacillati</taxon>
        <taxon>Bacillota</taxon>
        <taxon>Bacilli</taxon>
        <taxon>Bacillales</taxon>
        <taxon>Alicyclobacillaceae</taxon>
        <taxon>Alicyclobacillus</taxon>
    </lineage>
</organism>
<dbReference type="Gene3D" id="1.10.10.10">
    <property type="entry name" value="Winged helix-like DNA-binding domain superfamily/Winged helix DNA-binding domain"/>
    <property type="match status" value="1"/>
</dbReference>
<dbReference type="InterPro" id="IPR036388">
    <property type="entry name" value="WH-like_DNA-bd_sf"/>
</dbReference>
<proteinExistence type="predicted"/>
<evidence type="ECO:0000256" key="2">
    <source>
        <dbReference type="ARBA" id="ARBA00023163"/>
    </source>
</evidence>
<reference evidence="5" key="1">
    <citation type="submission" date="2009-09" db="EMBL/GenBank/DDBJ databases">
        <title>The complete chromosome of Alicyclobacillus acidocaldarius subsp. acidocaldarius DSM 446.</title>
        <authorList>
            <consortium name="US DOE Joint Genome Institute (JGI-PGF)"/>
            <person name="Lucas S."/>
            <person name="Copeland A."/>
            <person name="Lapidus A."/>
            <person name="Glavina del Rio T."/>
            <person name="Dalin E."/>
            <person name="Tice H."/>
            <person name="Bruce D."/>
            <person name="Goodwin L."/>
            <person name="Pitluck S."/>
            <person name="Kyrpides N."/>
            <person name="Mavromatis K."/>
            <person name="Ivanova N."/>
            <person name="Ovchinnikova G."/>
            <person name="Chertkov O."/>
            <person name="Sims D."/>
            <person name="Brettin T."/>
            <person name="Detter J.C."/>
            <person name="Han C."/>
            <person name="Larimer F."/>
            <person name="Land M."/>
            <person name="Hauser L."/>
            <person name="Markowitz V."/>
            <person name="Cheng J.-F."/>
            <person name="Hugenholtz P."/>
            <person name="Woyke T."/>
            <person name="Wu D."/>
            <person name="Pukall R."/>
            <person name="Klenk H.-P."/>
            <person name="Eisen J.A."/>
        </authorList>
    </citation>
    <scope>NUCLEOTIDE SEQUENCE [LARGE SCALE GENOMIC DNA]</scope>
    <source>
        <strain evidence="5">ATCC 27009 / DSM 446 / BCRC 14685 / JCM 5260 / KCTC 1825 / NBRC 15652 / NCIMB 11725 / NRRL B-14509 / 104-IA</strain>
    </source>
</reference>
<dbReference type="EMBL" id="CP001727">
    <property type="protein sequence ID" value="ACV57598.1"/>
    <property type="molecule type" value="Genomic_DNA"/>
</dbReference>
<sequence length="247" mass="29351">MCESDITMQELIEEYRLNRRLLLARLREMDRSARERQQTLQRIRSMSWPKWLRLDLEQYADTKDRQYLEVFVYQAEAVWESLTPKQQMAVQEIRRVIQELREEEMDRSYLRSMARDMLFTLAQMSRYGAVQERLLWEREELSRHRVTRAAAVQEALERLAAQESFEDELLALLSGEAEERPRVRVSFHQLSPQQCEALKLALQGFSRKEIAEMLHVRKGTADVHVRRGRKKFKNGVQLALDLGDDEP</sequence>
<dbReference type="SMART" id="SM00421">
    <property type="entry name" value="HTH_LUXR"/>
    <property type="match status" value="1"/>
</dbReference>
<dbReference type="STRING" id="521098.Aaci_0549"/>
<keyword evidence="1" id="KW-0805">Transcription regulation</keyword>
<dbReference type="RefSeq" id="WP_012809963.1">
    <property type="nucleotide sequence ID" value="NC_013205.1"/>
</dbReference>
<protein>
    <submittedName>
        <fullName evidence="4">Transcriptional regulator, LuxR family</fullName>
    </submittedName>
</protein>
<accession>C8WSU2</accession>
<dbReference type="GO" id="GO:0006352">
    <property type="term" value="P:DNA-templated transcription initiation"/>
    <property type="evidence" value="ECO:0007669"/>
    <property type="project" value="InterPro"/>
</dbReference>
<dbReference type="InterPro" id="IPR016032">
    <property type="entry name" value="Sig_transdc_resp-reg_C-effctor"/>
</dbReference>
<name>C8WSU2_ALIAD</name>
<dbReference type="InterPro" id="IPR013249">
    <property type="entry name" value="RNA_pol_sigma70_r4_t2"/>
</dbReference>
<evidence type="ECO:0000313" key="5">
    <source>
        <dbReference type="Proteomes" id="UP000001917"/>
    </source>
</evidence>
<evidence type="ECO:0000259" key="3">
    <source>
        <dbReference type="SMART" id="SM00421"/>
    </source>
</evidence>
<gene>
    <name evidence="4" type="ordered locus">Aaci_0549</name>
</gene>
<dbReference type="InterPro" id="IPR000792">
    <property type="entry name" value="Tscrpt_reg_LuxR_C"/>
</dbReference>
<dbReference type="SUPFAM" id="SSF46894">
    <property type="entry name" value="C-terminal effector domain of the bipartite response regulators"/>
    <property type="match status" value="1"/>
</dbReference>
<reference evidence="4 5" key="2">
    <citation type="journal article" date="2010" name="Stand. Genomic Sci.">
        <title>Complete genome sequence of Alicyclobacillus acidocaldarius type strain (104-IA).</title>
        <authorList>
            <person name="Mavromatis K."/>
            <person name="Sikorski J."/>
            <person name="Lapidus A."/>
            <person name="Glavina Del Rio T."/>
            <person name="Copeland A."/>
            <person name="Tice H."/>
            <person name="Cheng J.F."/>
            <person name="Lucas S."/>
            <person name="Chen F."/>
            <person name="Nolan M."/>
            <person name="Bruce D."/>
            <person name="Goodwin L."/>
            <person name="Pitluck S."/>
            <person name="Ivanova N."/>
            <person name="Ovchinnikova G."/>
            <person name="Pati A."/>
            <person name="Chen A."/>
            <person name="Palaniappan K."/>
            <person name="Land M."/>
            <person name="Hauser L."/>
            <person name="Chang Y.J."/>
            <person name="Jeffries C.D."/>
            <person name="Chain P."/>
            <person name="Meincke L."/>
            <person name="Sims D."/>
            <person name="Chertkov O."/>
            <person name="Han C."/>
            <person name="Brettin T."/>
            <person name="Detter J.C."/>
            <person name="Wahrenburg C."/>
            <person name="Rohde M."/>
            <person name="Pukall R."/>
            <person name="Goker M."/>
            <person name="Bristow J."/>
            <person name="Eisen J.A."/>
            <person name="Markowitz V."/>
            <person name="Hugenholtz P."/>
            <person name="Klenk H.P."/>
            <person name="Kyrpides N.C."/>
        </authorList>
    </citation>
    <scope>NUCLEOTIDE SEQUENCE [LARGE SCALE GENOMIC DNA]</scope>
    <source>
        <strain evidence="5">ATCC 27009 / DSM 446 / BCRC 14685 / JCM 5260 / KCTC 1825 / NBRC 15652 / NCIMB 11725 / NRRL B-14509 / 104-IA</strain>
    </source>
</reference>
<dbReference type="HOGENOM" id="CLU_1122751_0_0_9"/>
<dbReference type="Pfam" id="PF08281">
    <property type="entry name" value="Sigma70_r4_2"/>
    <property type="match status" value="1"/>
</dbReference>